<proteinExistence type="predicted"/>
<reference evidence="1 2" key="1">
    <citation type="submission" date="2019-09" db="EMBL/GenBank/DDBJ databases">
        <title>Reversal of blaTEM antimicrobial resistance by CRISPR-Cas9 in clinical E. coli and other Enterobacteriaceae strains.</title>
        <authorList>
            <person name="Tagliaferri T."/>
            <person name="Guimaraes N."/>
            <person name="Pereira M."/>
            <person name="Felicori L."/>
            <person name="Horz H.-P."/>
            <person name="Santos S."/>
            <person name="Mendes T."/>
        </authorList>
    </citation>
    <scope>NUCLEOTIDE SEQUENCE [LARGE SCALE GENOMIC DNA]</scope>
    <source>
        <strain evidence="1 2">E2_blaTEM_MG</strain>
    </source>
</reference>
<comment type="caution">
    <text evidence="1">The sequence shown here is derived from an EMBL/GenBank/DDBJ whole genome shotgun (WGS) entry which is preliminary data.</text>
</comment>
<feature type="non-terminal residue" evidence="1">
    <location>
        <position position="1"/>
    </location>
</feature>
<organism evidence="1 2">
    <name type="scientific">Enterobacter hormaechei</name>
    <dbReference type="NCBI Taxonomy" id="158836"/>
    <lineage>
        <taxon>Bacteria</taxon>
        <taxon>Pseudomonadati</taxon>
        <taxon>Pseudomonadota</taxon>
        <taxon>Gammaproteobacteria</taxon>
        <taxon>Enterobacterales</taxon>
        <taxon>Enterobacteriaceae</taxon>
        <taxon>Enterobacter</taxon>
        <taxon>Enterobacter cloacae complex</taxon>
    </lineage>
</organism>
<dbReference type="EMBL" id="WBSZ01002837">
    <property type="protein sequence ID" value="KAB2421906.1"/>
    <property type="molecule type" value="Genomic_DNA"/>
</dbReference>
<protein>
    <submittedName>
        <fullName evidence="1">Thiamine ABC transporter substrate-binding protein</fullName>
    </submittedName>
</protein>
<evidence type="ECO:0000313" key="2">
    <source>
        <dbReference type="Proteomes" id="UP000476281"/>
    </source>
</evidence>
<name>A0A6L3X8S5_9ENTR</name>
<sequence length="47" mass="5318">MYPVTDVALPAGFEQLNKPQTSLEFTPQQVAAQRAAWISEWQRAVSR</sequence>
<accession>A0A6L3X8S5</accession>
<evidence type="ECO:0000313" key="1">
    <source>
        <dbReference type="EMBL" id="KAB2421906.1"/>
    </source>
</evidence>
<dbReference type="AlphaFoldDB" id="A0A6L3X8S5"/>
<dbReference type="Proteomes" id="UP000476281">
    <property type="component" value="Unassembled WGS sequence"/>
</dbReference>
<gene>
    <name evidence="1" type="ORF">F9C29_35650</name>
</gene>
<dbReference type="Gene3D" id="3.40.190.10">
    <property type="entry name" value="Periplasmic binding protein-like II"/>
    <property type="match status" value="2"/>
</dbReference>